<evidence type="ECO:0000313" key="3">
    <source>
        <dbReference type="Proteomes" id="UP000756530"/>
    </source>
</evidence>
<comment type="caution">
    <text evidence="2">The sequence shown here is derived from an EMBL/GenBank/DDBJ whole genome shotgun (WGS) entry which is preliminary data.</text>
</comment>
<accession>A0ABS6SZQ3</accession>
<reference evidence="2 3" key="1">
    <citation type="submission" date="2021-05" db="EMBL/GenBank/DDBJ databases">
        <title>Culturable bacteria isolated from Daya Bay.</title>
        <authorList>
            <person name="Zheng W."/>
            <person name="Yu S."/>
            <person name="Huang Y."/>
        </authorList>
    </citation>
    <scope>NUCLEOTIDE SEQUENCE [LARGE SCALE GENOMIC DNA]</scope>
    <source>
        <strain evidence="2 3">DP4N28-5</strain>
    </source>
</reference>
<feature type="domain" description="T6SS Phospholipase effector Tle1-like catalytic" evidence="1">
    <location>
        <begin position="2"/>
        <end position="309"/>
    </location>
</feature>
<sequence>MKRIAIFCDGTWNRHDAVVPTHVVRLAQAVPSVGSDNVLQVPIYLPGVGIGQGVTRASRFTDRVFGGAFGWGLDDRIQEAYRHLIFLHDPGDEIYIFGFSRGAYTARSLAGLIRTMGIPPKDRTDLIPAAMELYRKRGDREARVEGIRTFTDDPLENLPPYPHPDSAIMMHERAKLSPDTPTSGLELLWRERQGMAERPRLRIAFLGVWDTVGALGLPGFLGWISRVTNHRYAFHDADLSSSVVAARHAVAIDERRRHFPPALWRNLDELNAKSGSLAYLQQWFPGNHRILGGGGTVPELSAYPTEWIAAGASAQGLTFDPARLSAITAMKNPTVSDEGAAQRPEPNNLFGIMLADRELLIAEGDEEPRVDQVSDAARERARRMGWRPPPLLPIIDEIV</sequence>
<gene>
    <name evidence="2" type="ORF">KJP28_05935</name>
</gene>
<name>A0ABS6SZQ3_9RHOB</name>
<dbReference type="PANTHER" id="PTHR33840">
    <property type="match status" value="1"/>
</dbReference>
<dbReference type="RefSeq" id="WP_218391592.1">
    <property type="nucleotide sequence ID" value="NZ_JAHUZE010000001.1"/>
</dbReference>
<evidence type="ECO:0000313" key="2">
    <source>
        <dbReference type="EMBL" id="MBV7378458.1"/>
    </source>
</evidence>
<keyword evidence="3" id="KW-1185">Reference proteome</keyword>
<organism evidence="2 3">
    <name type="scientific">Maritimibacter dapengensis</name>
    <dbReference type="NCBI Taxonomy" id="2836868"/>
    <lineage>
        <taxon>Bacteria</taxon>
        <taxon>Pseudomonadati</taxon>
        <taxon>Pseudomonadota</taxon>
        <taxon>Alphaproteobacteria</taxon>
        <taxon>Rhodobacterales</taxon>
        <taxon>Roseobacteraceae</taxon>
        <taxon>Maritimibacter</taxon>
    </lineage>
</organism>
<proteinExistence type="predicted"/>
<protein>
    <submittedName>
        <fullName evidence="2">DUF2235 domain-containing protein</fullName>
    </submittedName>
</protein>
<evidence type="ECO:0000259" key="1">
    <source>
        <dbReference type="Pfam" id="PF09994"/>
    </source>
</evidence>
<dbReference type="Pfam" id="PF09994">
    <property type="entry name" value="T6SS_Tle1-like_cat"/>
    <property type="match status" value="1"/>
</dbReference>
<dbReference type="Proteomes" id="UP000756530">
    <property type="component" value="Unassembled WGS sequence"/>
</dbReference>
<dbReference type="EMBL" id="JAHUZE010000001">
    <property type="protein sequence ID" value="MBV7378458.1"/>
    <property type="molecule type" value="Genomic_DNA"/>
</dbReference>
<dbReference type="InterPro" id="IPR018712">
    <property type="entry name" value="Tle1-like_cat"/>
</dbReference>
<dbReference type="PANTHER" id="PTHR33840:SF1">
    <property type="entry name" value="TLE1 PHOSPHOLIPASE DOMAIN-CONTAINING PROTEIN"/>
    <property type="match status" value="1"/>
</dbReference>